<feature type="region of interest" description="Disordered" evidence="1">
    <location>
        <begin position="203"/>
        <end position="235"/>
    </location>
</feature>
<dbReference type="eggNOG" id="ENOG5033TNW">
    <property type="taxonomic scope" value="Bacteria"/>
</dbReference>
<dbReference type="RefSeq" id="WP_002727241.1">
    <property type="nucleotide sequence ID" value="NZ_CAHP01000014.1"/>
</dbReference>
<organism evidence="3 4">
    <name type="scientific">Magnetospirillum molischianum DSM 120</name>
    <dbReference type="NCBI Taxonomy" id="1150626"/>
    <lineage>
        <taxon>Bacteria</taxon>
        <taxon>Pseudomonadati</taxon>
        <taxon>Pseudomonadota</taxon>
        <taxon>Alphaproteobacteria</taxon>
        <taxon>Rhodospirillales</taxon>
        <taxon>Rhodospirillaceae</taxon>
        <taxon>Magnetospirillum</taxon>
    </lineage>
</organism>
<dbReference type="Proteomes" id="UP000004169">
    <property type="component" value="Unassembled WGS sequence"/>
</dbReference>
<keyword evidence="4" id="KW-1185">Reference proteome</keyword>
<accession>H8FQU5</accession>
<feature type="region of interest" description="Disordered" evidence="1">
    <location>
        <begin position="24"/>
        <end position="58"/>
    </location>
</feature>
<evidence type="ECO:0000313" key="4">
    <source>
        <dbReference type="Proteomes" id="UP000004169"/>
    </source>
</evidence>
<dbReference type="STRING" id="1150626.PHAMO_210244"/>
<comment type="caution">
    <text evidence="3">The sequence shown here is derived from an EMBL/GenBank/DDBJ whole genome shotgun (WGS) entry which is preliminary data.</text>
</comment>
<evidence type="ECO:0000256" key="1">
    <source>
        <dbReference type="SAM" id="MobiDB-lite"/>
    </source>
</evidence>
<protein>
    <recommendedName>
        <fullName evidence="5">SPOR domain-containing protein</fullName>
    </recommendedName>
</protein>
<evidence type="ECO:0008006" key="5">
    <source>
        <dbReference type="Google" id="ProtNLM"/>
    </source>
</evidence>
<keyword evidence="2" id="KW-0732">Signal</keyword>
<dbReference type="EMBL" id="CAHP01000014">
    <property type="protein sequence ID" value="CCG40733.1"/>
    <property type="molecule type" value="Genomic_DNA"/>
</dbReference>
<dbReference type="PROSITE" id="PS51257">
    <property type="entry name" value="PROKAR_LIPOPROTEIN"/>
    <property type="match status" value="1"/>
</dbReference>
<gene>
    <name evidence="3" type="ORF">PHAMO_210244</name>
</gene>
<evidence type="ECO:0000313" key="3">
    <source>
        <dbReference type="EMBL" id="CCG40733.1"/>
    </source>
</evidence>
<reference evidence="3 4" key="1">
    <citation type="journal article" date="2012" name="J. Bacteriol.">
        <title>Draft Genome Sequence of the Purple Photosynthetic Bacterium Phaeospirillum molischianum DSM120, a Particularly Versatile Bacterium.</title>
        <authorList>
            <person name="Duquesne K."/>
            <person name="Prima V."/>
            <person name="Ji B."/>
            <person name="Rouy Z."/>
            <person name="Medigue C."/>
            <person name="Talla E."/>
            <person name="Sturgis J.N."/>
        </authorList>
    </citation>
    <scope>NUCLEOTIDE SEQUENCE [LARGE SCALE GENOMIC DNA]</scope>
    <source>
        <strain evidence="4">DSM120</strain>
    </source>
</reference>
<proteinExistence type="predicted"/>
<evidence type="ECO:0000256" key="2">
    <source>
        <dbReference type="SAM" id="SignalP"/>
    </source>
</evidence>
<name>H8FQU5_MAGML</name>
<sequence length="334" mass="34737">MRSVRTSVLLSAVAMLTLTACSDQLRNQPPPRASWPPPPAPAVAAPPPPPTAPSFTLDIPDSIAGDSEAERFQALRGLVDAGIVTPSEAAPRRAANLGALLPFDQPPPAAGLNQPLPLSEMGTRLAQLGGPSAAPDNAAERDLLLDQLLPLAPQQRAAPARRDAEAAQLGRARVETLATLGLVSPDEKEREIKAIDLMGLPMAITPPPTPQLSPPPTTPQQKKTPRHKPSAVDPGQKMGGIPGGAIPASGKGPVGVHLLSMASPSTTDKAIEAMKKENPELASLSFKAVKTVIPDLGTTYRLLAGPLAPAEAETLCRTLRTRGQSCAVSGFEDR</sequence>
<feature type="compositionally biased region" description="Pro residues" evidence="1">
    <location>
        <begin position="204"/>
        <end position="218"/>
    </location>
</feature>
<dbReference type="AlphaFoldDB" id="H8FQU5"/>
<feature type="signal peptide" evidence="2">
    <location>
        <begin position="1"/>
        <end position="22"/>
    </location>
</feature>
<feature type="compositionally biased region" description="Pro residues" evidence="1">
    <location>
        <begin position="28"/>
        <end position="52"/>
    </location>
</feature>
<feature type="chain" id="PRO_5003611104" description="SPOR domain-containing protein" evidence="2">
    <location>
        <begin position="23"/>
        <end position="334"/>
    </location>
</feature>